<protein>
    <submittedName>
        <fullName evidence="6">Crp/Fnr family transcriptional regulator</fullName>
    </submittedName>
</protein>
<feature type="domain" description="Cyclic nucleotide-binding" evidence="4">
    <location>
        <begin position="21"/>
        <end position="119"/>
    </location>
</feature>
<dbReference type="Pfam" id="PF00027">
    <property type="entry name" value="cNMP_binding"/>
    <property type="match status" value="1"/>
</dbReference>
<dbReference type="InterPro" id="IPR014710">
    <property type="entry name" value="RmlC-like_jellyroll"/>
</dbReference>
<dbReference type="InterPro" id="IPR000595">
    <property type="entry name" value="cNMP-bd_dom"/>
</dbReference>
<dbReference type="SUPFAM" id="SSF46785">
    <property type="entry name" value="Winged helix' DNA-binding domain"/>
    <property type="match status" value="1"/>
</dbReference>
<dbReference type="InterPro" id="IPR012318">
    <property type="entry name" value="HTH_CRP"/>
</dbReference>
<dbReference type="PROSITE" id="PS50042">
    <property type="entry name" value="CNMP_BINDING_3"/>
    <property type="match status" value="1"/>
</dbReference>
<evidence type="ECO:0000256" key="1">
    <source>
        <dbReference type="ARBA" id="ARBA00023015"/>
    </source>
</evidence>
<dbReference type="PANTHER" id="PTHR24567:SF58">
    <property type="entry name" value="CYCLIC AMP-BINDING REGULATORY PROTEIN"/>
    <property type="match status" value="1"/>
</dbReference>
<evidence type="ECO:0000256" key="2">
    <source>
        <dbReference type="ARBA" id="ARBA00023125"/>
    </source>
</evidence>
<dbReference type="InterPro" id="IPR018490">
    <property type="entry name" value="cNMP-bd_dom_sf"/>
</dbReference>
<dbReference type="Gene3D" id="2.60.120.10">
    <property type="entry name" value="Jelly Rolls"/>
    <property type="match status" value="1"/>
</dbReference>
<evidence type="ECO:0000313" key="7">
    <source>
        <dbReference type="Proteomes" id="UP001442364"/>
    </source>
</evidence>
<dbReference type="CDD" id="cd00038">
    <property type="entry name" value="CAP_ED"/>
    <property type="match status" value="1"/>
</dbReference>
<dbReference type="InterPro" id="IPR036390">
    <property type="entry name" value="WH_DNA-bd_sf"/>
</dbReference>
<reference evidence="6 7" key="1">
    <citation type="submission" date="2024-03" db="EMBL/GenBank/DDBJ databases">
        <title>Human intestinal bacterial collection.</title>
        <authorList>
            <person name="Pauvert C."/>
            <person name="Hitch T.C.A."/>
            <person name="Clavel T."/>
        </authorList>
    </citation>
    <scope>NUCLEOTIDE SEQUENCE [LARGE SCALE GENOMIC DNA]</scope>
    <source>
        <strain evidence="6 7">CLA-AA-H255</strain>
    </source>
</reference>
<evidence type="ECO:0000259" key="5">
    <source>
        <dbReference type="PROSITE" id="PS51063"/>
    </source>
</evidence>
<sequence>MGRILYDISQDYMGVIQKSRLFSGIEPDEANGMSKCLEITFREYDKEEVIFNEGDKISKIGMVIQGNVSIEKADYWGNRHIMTYVSAGEIFGEAYACSNDKTSNVEVVAADKCIVAFLDTYKVMTVCSSSCQFHSKLIHNLIYMLADRCVVMNEKITHLSKRSTKEKVLSYLSARAAKCGSDEFDIPFNRQQLADYLSVDRSAMSAELSRMKKNGEIDFRKNHFIIKCRDKQ</sequence>
<keyword evidence="2" id="KW-0238">DNA-binding</keyword>
<gene>
    <name evidence="6" type="ORF">WMO14_08505</name>
</gene>
<dbReference type="PANTHER" id="PTHR24567">
    <property type="entry name" value="CRP FAMILY TRANSCRIPTIONAL REGULATORY PROTEIN"/>
    <property type="match status" value="1"/>
</dbReference>
<dbReference type="EMBL" id="JBBMER010000005">
    <property type="protein sequence ID" value="MEQ2379918.1"/>
    <property type="molecule type" value="Genomic_DNA"/>
</dbReference>
<dbReference type="SUPFAM" id="SSF51206">
    <property type="entry name" value="cAMP-binding domain-like"/>
    <property type="match status" value="1"/>
</dbReference>
<dbReference type="PROSITE" id="PS51063">
    <property type="entry name" value="HTH_CRP_2"/>
    <property type="match status" value="1"/>
</dbReference>
<dbReference type="Proteomes" id="UP001442364">
    <property type="component" value="Unassembled WGS sequence"/>
</dbReference>
<dbReference type="InterPro" id="IPR050397">
    <property type="entry name" value="Env_Response_Regulators"/>
</dbReference>
<name>A0ABV1BVZ6_9FIRM</name>
<organism evidence="6 7">
    <name type="scientific">[Lactobacillus] rogosae</name>
    <dbReference type="NCBI Taxonomy" id="706562"/>
    <lineage>
        <taxon>Bacteria</taxon>
        <taxon>Bacillati</taxon>
        <taxon>Bacillota</taxon>
        <taxon>Clostridia</taxon>
        <taxon>Lachnospirales</taxon>
        <taxon>Lachnospiraceae</taxon>
        <taxon>Lachnospira</taxon>
    </lineage>
</organism>
<proteinExistence type="predicted"/>
<feature type="domain" description="HTH crp-type" evidence="5">
    <location>
        <begin position="162"/>
        <end position="230"/>
    </location>
</feature>
<comment type="caution">
    <text evidence="6">The sequence shown here is derived from an EMBL/GenBank/DDBJ whole genome shotgun (WGS) entry which is preliminary data.</text>
</comment>
<accession>A0ABV1BVZ6</accession>
<keyword evidence="7" id="KW-1185">Reference proteome</keyword>
<keyword evidence="3" id="KW-0804">Transcription</keyword>
<keyword evidence="1" id="KW-0805">Transcription regulation</keyword>
<dbReference type="Pfam" id="PF13545">
    <property type="entry name" value="HTH_Crp_2"/>
    <property type="match status" value="1"/>
</dbReference>
<evidence type="ECO:0000256" key="3">
    <source>
        <dbReference type="ARBA" id="ARBA00023163"/>
    </source>
</evidence>
<evidence type="ECO:0000313" key="6">
    <source>
        <dbReference type="EMBL" id="MEQ2379918.1"/>
    </source>
</evidence>
<dbReference type="RefSeq" id="WP_022501837.1">
    <property type="nucleotide sequence ID" value="NZ_DAWCMB010000106.1"/>
</dbReference>
<evidence type="ECO:0000259" key="4">
    <source>
        <dbReference type="PROSITE" id="PS50042"/>
    </source>
</evidence>